<dbReference type="InterPro" id="IPR010386">
    <property type="entry name" value="tRNA-Hydrxlase_MiaE"/>
</dbReference>
<dbReference type="PIRSF" id="PIRSF020736">
    <property type="entry name" value="MiaE"/>
    <property type="match status" value="1"/>
</dbReference>
<dbReference type="GO" id="GO:0006400">
    <property type="term" value="P:tRNA modification"/>
    <property type="evidence" value="ECO:0007669"/>
    <property type="project" value="InterPro"/>
</dbReference>
<dbReference type="Proteomes" id="UP000295724">
    <property type="component" value="Unassembled WGS sequence"/>
</dbReference>
<evidence type="ECO:0000313" key="1">
    <source>
        <dbReference type="EMBL" id="TDR17484.1"/>
    </source>
</evidence>
<dbReference type="AlphaFoldDB" id="A0A4R6XI28"/>
<name>A0A4R6XI28_9GAMM</name>
<dbReference type="CDD" id="cd07910">
    <property type="entry name" value="MiaE"/>
    <property type="match status" value="1"/>
</dbReference>
<dbReference type="Pfam" id="PF06175">
    <property type="entry name" value="MiaE"/>
    <property type="match status" value="1"/>
</dbReference>
<dbReference type="InterPro" id="IPR012347">
    <property type="entry name" value="Ferritin-like"/>
</dbReference>
<dbReference type="GO" id="GO:0045301">
    <property type="term" value="F:tRNA 2-(methylsulfanyl)-N(6)-isopentenyladenosine(37) hydroxylase activity"/>
    <property type="evidence" value="ECO:0007669"/>
    <property type="project" value="InterPro"/>
</dbReference>
<comment type="caution">
    <text evidence="1">The sequence shown here is derived from an EMBL/GenBank/DDBJ whole genome shotgun (WGS) entry which is preliminary data.</text>
</comment>
<dbReference type="SUPFAM" id="SSF47240">
    <property type="entry name" value="Ferritin-like"/>
    <property type="match status" value="1"/>
</dbReference>
<keyword evidence="2" id="KW-1185">Reference proteome</keyword>
<dbReference type="OrthoDB" id="9802518at2"/>
<dbReference type="RefSeq" id="WP_099018851.1">
    <property type="nucleotide sequence ID" value="NZ_NIHB01000002.1"/>
</dbReference>
<proteinExistence type="predicted"/>
<protein>
    <submittedName>
        <fullName evidence="1">tRNA-(Ms[2]io[6]A)-hydroxylase</fullName>
    </submittedName>
</protein>
<dbReference type="PANTHER" id="PTHR42637">
    <property type="entry name" value="TRNA-(MS[2]IO[6]A)-HYDROXYLASE"/>
    <property type="match status" value="1"/>
</dbReference>
<gene>
    <name evidence="1" type="ORF">C8D91_2543</name>
</gene>
<reference evidence="1 2" key="1">
    <citation type="submission" date="2019-03" db="EMBL/GenBank/DDBJ databases">
        <title>Genomic Encyclopedia of Type Strains, Phase IV (KMG-IV): sequencing the most valuable type-strain genomes for metagenomic binning, comparative biology and taxonomic classification.</title>
        <authorList>
            <person name="Goeker M."/>
        </authorList>
    </citation>
    <scope>NUCLEOTIDE SEQUENCE [LARGE SCALE GENOMIC DNA]</scope>
    <source>
        <strain evidence="1 2">DSM 25488</strain>
    </source>
</reference>
<organism evidence="1 2">
    <name type="scientific">Marinicella litoralis</name>
    <dbReference type="NCBI Taxonomy" id="644220"/>
    <lineage>
        <taxon>Bacteria</taxon>
        <taxon>Pseudomonadati</taxon>
        <taxon>Pseudomonadota</taxon>
        <taxon>Gammaproteobacteria</taxon>
        <taxon>Lysobacterales</taxon>
        <taxon>Marinicellaceae</taxon>
        <taxon>Marinicella</taxon>
    </lineage>
</organism>
<sequence>MSELEYELRVKTSPEWADVAMADFNSFLQDHAACERKAAALAMSMVQHYPDKPDLIRGMIDLAMEEMAHFREVMKIMLDRGLQQEDDIKDPYINQLLKNIRKDGEVYLLDRLLIFSIVEKRGHERFSMVGDALEDPKMKDFYIRLAKAEKRHYTLFVALAHQYYDSATVLQRLDELLDAEAAIVEKLPYRAAVH</sequence>
<dbReference type="EMBL" id="SNZB01000006">
    <property type="protein sequence ID" value="TDR17484.1"/>
    <property type="molecule type" value="Genomic_DNA"/>
</dbReference>
<dbReference type="PANTHER" id="PTHR42637:SF1">
    <property type="entry name" value="TRNA 2-(METHYLSULFANYL)-N(6)-ISOPENTENYLADENOSINE(37) HYDROXYLASE"/>
    <property type="match status" value="1"/>
</dbReference>
<accession>A0A4R6XI28</accession>
<evidence type="ECO:0000313" key="2">
    <source>
        <dbReference type="Proteomes" id="UP000295724"/>
    </source>
</evidence>
<dbReference type="Gene3D" id="1.20.1260.10">
    <property type="match status" value="1"/>
</dbReference>
<dbReference type="InterPro" id="IPR009078">
    <property type="entry name" value="Ferritin-like_SF"/>
</dbReference>